<dbReference type="Gene3D" id="3.40.50.150">
    <property type="entry name" value="Vaccinia Virus protein VP39"/>
    <property type="match status" value="1"/>
</dbReference>
<dbReference type="GO" id="GO:0032259">
    <property type="term" value="P:methylation"/>
    <property type="evidence" value="ECO:0007669"/>
    <property type="project" value="UniProtKB-KW"/>
</dbReference>
<evidence type="ECO:0000313" key="5">
    <source>
        <dbReference type="EMBL" id="MFD0959657.1"/>
    </source>
</evidence>
<evidence type="ECO:0000256" key="3">
    <source>
        <dbReference type="SAM" id="Coils"/>
    </source>
</evidence>
<sequence>MPDHKWTMTLKPENDVFAWLKPQPGERILDLGCGQGGFMARMAAAGATPVGIDISEEMVSRARREYEELEIEVADARQYRSKLPFDAVFSHASLHWIKDAEAVVHTVRLALRDGGRFVAEFAGSGNTAIMIHAIRQALEEHGYEWEGRNPWYHPTLGEYAGLLEQNGFRVLAAHHFDSPAPLKGENGLRNWLVSFERMLFHDVTEADKKQIYSMIETKVKPYLENDGVWTADTRRLRIAAIKIAEGMQPV</sequence>
<dbReference type="PANTHER" id="PTHR43861">
    <property type="entry name" value="TRANS-ACONITATE 2-METHYLTRANSFERASE-RELATED"/>
    <property type="match status" value="1"/>
</dbReference>
<keyword evidence="1 5" id="KW-0489">Methyltransferase</keyword>
<comment type="caution">
    <text evidence="5">The sequence shown here is derived from an EMBL/GenBank/DDBJ whole genome shotgun (WGS) entry which is preliminary data.</text>
</comment>
<dbReference type="RefSeq" id="WP_377563852.1">
    <property type="nucleotide sequence ID" value="NZ_JBHTJZ010000009.1"/>
</dbReference>
<gene>
    <name evidence="5" type="ORF">ACFQ2I_09645</name>
</gene>
<dbReference type="PANTHER" id="PTHR43861:SF1">
    <property type="entry name" value="TRANS-ACONITATE 2-METHYLTRANSFERASE"/>
    <property type="match status" value="1"/>
</dbReference>
<dbReference type="InterPro" id="IPR041698">
    <property type="entry name" value="Methyltransf_25"/>
</dbReference>
<keyword evidence="3" id="KW-0175">Coiled coil</keyword>
<dbReference type="CDD" id="cd02440">
    <property type="entry name" value="AdoMet_MTases"/>
    <property type="match status" value="1"/>
</dbReference>
<accession>A0ABW3HQ67</accession>
<feature type="domain" description="Methyltransferase" evidence="4">
    <location>
        <begin position="28"/>
        <end position="115"/>
    </location>
</feature>
<dbReference type="InterPro" id="IPR029063">
    <property type="entry name" value="SAM-dependent_MTases_sf"/>
</dbReference>
<protein>
    <submittedName>
        <fullName evidence="5">Class I SAM-dependent methyltransferase</fullName>
    </submittedName>
</protein>
<evidence type="ECO:0000256" key="1">
    <source>
        <dbReference type="ARBA" id="ARBA00022603"/>
    </source>
</evidence>
<keyword evidence="2" id="KW-0808">Transferase</keyword>
<feature type="coiled-coil region" evidence="3">
    <location>
        <begin position="52"/>
        <end position="79"/>
    </location>
</feature>
<reference evidence="6" key="1">
    <citation type="journal article" date="2019" name="Int. J. Syst. Evol. Microbiol.">
        <title>The Global Catalogue of Microorganisms (GCM) 10K type strain sequencing project: providing services to taxonomists for standard genome sequencing and annotation.</title>
        <authorList>
            <consortium name="The Broad Institute Genomics Platform"/>
            <consortium name="The Broad Institute Genome Sequencing Center for Infectious Disease"/>
            <person name="Wu L."/>
            <person name="Ma J."/>
        </authorList>
    </citation>
    <scope>NUCLEOTIDE SEQUENCE [LARGE SCALE GENOMIC DNA]</scope>
    <source>
        <strain evidence="6">CCUG 59129</strain>
    </source>
</reference>
<dbReference type="SUPFAM" id="SSF53335">
    <property type="entry name" value="S-adenosyl-L-methionine-dependent methyltransferases"/>
    <property type="match status" value="1"/>
</dbReference>
<name>A0ABW3HQ67_9BACL</name>
<dbReference type="GO" id="GO:0008168">
    <property type="term" value="F:methyltransferase activity"/>
    <property type="evidence" value="ECO:0007669"/>
    <property type="project" value="UniProtKB-KW"/>
</dbReference>
<keyword evidence="6" id="KW-1185">Reference proteome</keyword>
<evidence type="ECO:0000256" key="2">
    <source>
        <dbReference type="ARBA" id="ARBA00022679"/>
    </source>
</evidence>
<evidence type="ECO:0000259" key="4">
    <source>
        <dbReference type="Pfam" id="PF13649"/>
    </source>
</evidence>
<evidence type="ECO:0000313" key="6">
    <source>
        <dbReference type="Proteomes" id="UP001596989"/>
    </source>
</evidence>
<dbReference type="EMBL" id="JBHTJZ010000009">
    <property type="protein sequence ID" value="MFD0959657.1"/>
    <property type="molecule type" value="Genomic_DNA"/>
</dbReference>
<dbReference type="Proteomes" id="UP001596989">
    <property type="component" value="Unassembled WGS sequence"/>
</dbReference>
<organism evidence="5 6">
    <name type="scientific">Paenibacillus chungangensis</name>
    <dbReference type="NCBI Taxonomy" id="696535"/>
    <lineage>
        <taxon>Bacteria</taxon>
        <taxon>Bacillati</taxon>
        <taxon>Bacillota</taxon>
        <taxon>Bacilli</taxon>
        <taxon>Bacillales</taxon>
        <taxon>Paenibacillaceae</taxon>
        <taxon>Paenibacillus</taxon>
    </lineage>
</organism>
<proteinExistence type="predicted"/>
<dbReference type="Pfam" id="PF13649">
    <property type="entry name" value="Methyltransf_25"/>
    <property type="match status" value="1"/>
</dbReference>